<dbReference type="Proteomes" id="UP000250241">
    <property type="component" value="Chromosome"/>
</dbReference>
<dbReference type="Proteomes" id="UP000282386">
    <property type="component" value="Chromosome"/>
</dbReference>
<evidence type="ECO:0000259" key="1">
    <source>
        <dbReference type="PROSITE" id="PS50125"/>
    </source>
</evidence>
<reference evidence="2 4" key="1">
    <citation type="submission" date="2016-10" db="EMBL/GenBank/DDBJ databases">
        <title>Genome sequence of Rothia aeria strain JCM11412.</title>
        <authorList>
            <person name="Nambu T."/>
        </authorList>
    </citation>
    <scope>NUCLEOTIDE SEQUENCE [LARGE SCALE GENOMIC DNA]</scope>
    <source>
        <strain evidence="2 4">JCM 11412</strain>
    </source>
</reference>
<evidence type="ECO:0000313" key="5">
    <source>
        <dbReference type="Proteomes" id="UP000282386"/>
    </source>
</evidence>
<dbReference type="EMBL" id="LR134479">
    <property type="protein sequence ID" value="VEI22515.1"/>
    <property type="molecule type" value="Genomic_DNA"/>
</dbReference>
<protein>
    <submittedName>
        <fullName evidence="2 3">Adenylate cyclase</fullName>
        <ecNumber evidence="3">4.6.1.1</ecNumber>
    </submittedName>
</protein>
<evidence type="ECO:0000313" key="2">
    <source>
        <dbReference type="EMBL" id="BAV87476.1"/>
    </source>
</evidence>
<dbReference type="KEGG" id="raj:RA11412_1177"/>
<dbReference type="PROSITE" id="PS50125">
    <property type="entry name" value="GUANYLATE_CYCLASE_2"/>
    <property type="match status" value="1"/>
</dbReference>
<dbReference type="Pfam" id="PF00211">
    <property type="entry name" value="Guanylate_cyc"/>
    <property type="match status" value="1"/>
</dbReference>
<evidence type="ECO:0000313" key="3">
    <source>
        <dbReference type="EMBL" id="VEI22515.1"/>
    </source>
</evidence>
<dbReference type="GO" id="GO:0004016">
    <property type="term" value="F:adenylate cyclase activity"/>
    <property type="evidence" value="ECO:0007669"/>
    <property type="project" value="UniProtKB-EC"/>
</dbReference>
<dbReference type="AlphaFoldDB" id="A0A2Z5QYP6"/>
<dbReference type="Gene3D" id="3.30.70.1230">
    <property type="entry name" value="Nucleotide cyclase"/>
    <property type="match status" value="1"/>
</dbReference>
<dbReference type="InterPro" id="IPR029787">
    <property type="entry name" value="Nucleotide_cyclase"/>
</dbReference>
<sequence>MVDRSASTSSLPVTHGPETQMLNLKILQNLSQSNIYRDEKSKEGVRSLEKTLLGEGPRYTHRQAALAAGMDPQKARKIWRNMGFSDTPAEEHYFSDRDVQLLRTIVELEREGEVTFESAQSIVRSVGQLTDRIVAWQIESLVDDIVAREGVSDAQARRTLLFKLPKLMPALEELAMYGYRRQMYSGVLRLALRENRDPGESHKLPLMRGVGFVDMVSYTSLVRSLDKGELSRLINHFEQSCLDVIVPRRGRIIKTLGDEAFFLTESPESAAEISCELVRSFDRDPQIPGVRVGFIWGEVLASRGDVYGSSVNLASRLVSIAEPGTALTDSVTADVLRESETYFRLTEQGTKNVRSFGNIGTVSVSLGSNNTMESTQ</sequence>
<dbReference type="CDD" id="cd07302">
    <property type="entry name" value="CHD"/>
    <property type="match status" value="1"/>
</dbReference>
<accession>A0A2Z5QYP6</accession>
<feature type="domain" description="Guanylate cyclase" evidence="1">
    <location>
        <begin position="209"/>
        <end position="318"/>
    </location>
</feature>
<dbReference type="SUPFAM" id="SSF55073">
    <property type="entry name" value="Nucleotide cyclase"/>
    <property type="match status" value="1"/>
</dbReference>
<dbReference type="RefSeq" id="WP_006888126.1">
    <property type="nucleotide sequence ID" value="NZ_CAJPQC010000004.1"/>
</dbReference>
<dbReference type="GO" id="GO:0009190">
    <property type="term" value="P:cyclic nucleotide biosynthetic process"/>
    <property type="evidence" value="ECO:0007669"/>
    <property type="project" value="InterPro"/>
</dbReference>
<evidence type="ECO:0000313" key="4">
    <source>
        <dbReference type="Proteomes" id="UP000250241"/>
    </source>
</evidence>
<dbReference type="EMBL" id="AP017895">
    <property type="protein sequence ID" value="BAV87476.1"/>
    <property type="molecule type" value="Genomic_DNA"/>
</dbReference>
<keyword evidence="4" id="KW-1185">Reference proteome</keyword>
<reference evidence="3 5" key="2">
    <citation type="submission" date="2018-12" db="EMBL/GenBank/DDBJ databases">
        <authorList>
            <consortium name="Pathogen Informatics"/>
        </authorList>
    </citation>
    <scope>NUCLEOTIDE SEQUENCE [LARGE SCALE GENOMIC DNA]</scope>
    <source>
        <strain evidence="3 5">NCTC10207</strain>
    </source>
</reference>
<name>A0A2Z5QYP6_9MICC</name>
<gene>
    <name evidence="3" type="ORF">NCTC10207_00593</name>
    <name evidence="2" type="ORF">RA11412_1177</name>
</gene>
<proteinExistence type="predicted"/>
<dbReference type="InterPro" id="IPR001054">
    <property type="entry name" value="A/G_cyclase"/>
</dbReference>
<dbReference type="EC" id="4.6.1.1" evidence="3"/>
<organism evidence="2 4">
    <name type="scientific">Rothia aeria</name>
    <dbReference type="NCBI Taxonomy" id="172042"/>
    <lineage>
        <taxon>Bacteria</taxon>
        <taxon>Bacillati</taxon>
        <taxon>Actinomycetota</taxon>
        <taxon>Actinomycetes</taxon>
        <taxon>Micrococcales</taxon>
        <taxon>Micrococcaceae</taxon>
        <taxon>Rothia</taxon>
    </lineage>
</organism>
<keyword evidence="3" id="KW-0456">Lyase</keyword>
<dbReference type="GeneID" id="93861302"/>
<dbReference type="GO" id="GO:0035556">
    <property type="term" value="P:intracellular signal transduction"/>
    <property type="evidence" value="ECO:0007669"/>
    <property type="project" value="InterPro"/>
</dbReference>